<keyword evidence="1" id="KW-0808">Transferase</keyword>
<name>A0A7D9EP07_PARCT</name>
<keyword evidence="2" id="KW-1185">Reference proteome</keyword>
<reference evidence="1" key="1">
    <citation type="submission" date="2020-04" db="EMBL/GenBank/DDBJ databases">
        <authorList>
            <person name="Alioto T."/>
            <person name="Alioto T."/>
            <person name="Gomez Garrido J."/>
        </authorList>
    </citation>
    <scope>NUCLEOTIDE SEQUENCE</scope>
    <source>
        <strain evidence="1">A484AB</strain>
    </source>
</reference>
<dbReference type="AlphaFoldDB" id="A0A7D9EP07"/>
<dbReference type="PANTHER" id="PTHR24416:SF617">
    <property type="entry name" value="RET ONCOGENE, ISOFORM A"/>
    <property type="match status" value="1"/>
</dbReference>
<dbReference type="GO" id="GO:0005524">
    <property type="term" value="F:ATP binding"/>
    <property type="evidence" value="ECO:0007669"/>
    <property type="project" value="InterPro"/>
</dbReference>
<sequence length="139" mass="16386">MVVGVFPAHLQTLTYSINHHRFRSSPEIIIDGEYSNASDVWGFGVLIWEMFTLLDKELNESDEEVSSLPYHQLSSKEEILSYLTQRKRLGQPKSCPDWIYEMMLECWAYNTEDRLKCEDIEHRIKEQVQSTTTDEDQHE</sequence>
<dbReference type="Proteomes" id="UP001152795">
    <property type="component" value="Unassembled WGS sequence"/>
</dbReference>
<dbReference type="InterPro" id="IPR001245">
    <property type="entry name" value="Ser-Thr/Tyr_kinase_cat_dom"/>
</dbReference>
<comment type="caution">
    <text evidence="1">The sequence shown here is derived from an EMBL/GenBank/DDBJ whole genome shotgun (WGS) entry which is preliminary data.</text>
</comment>
<keyword evidence="1" id="KW-0418">Kinase</keyword>
<dbReference type="PANTHER" id="PTHR24416">
    <property type="entry name" value="TYROSINE-PROTEIN KINASE RECEPTOR"/>
    <property type="match status" value="1"/>
</dbReference>
<dbReference type="EMBL" id="CACRXK020007925">
    <property type="protein sequence ID" value="CAB4013559.1"/>
    <property type="molecule type" value="Genomic_DNA"/>
</dbReference>
<dbReference type="InterPro" id="IPR000719">
    <property type="entry name" value="Prot_kinase_dom"/>
</dbReference>
<dbReference type="Pfam" id="PF07714">
    <property type="entry name" value="PK_Tyr_Ser-Thr"/>
    <property type="match status" value="1"/>
</dbReference>
<dbReference type="PROSITE" id="PS50011">
    <property type="entry name" value="PROTEIN_KINASE_DOM"/>
    <property type="match status" value="1"/>
</dbReference>
<gene>
    <name evidence="1" type="ORF">PACLA_8A024618</name>
</gene>
<dbReference type="GO" id="GO:0007169">
    <property type="term" value="P:cell surface receptor protein tyrosine kinase signaling pathway"/>
    <property type="evidence" value="ECO:0007669"/>
    <property type="project" value="TreeGrafter"/>
</dbReference>
<organism evidence="1 2">
    <name type="scientific">Paramuricea clavata</name>
    <name type="common">Red gorgonian</name>
    <name type="synonym">Violescent sea-whip</name>
    <dbReference type="NCBI Taxonomy" id="317549"/>
    <lineage>
        <taxon>Eukaryota</taxon>
        <taxon>Metazoa</taxon>
        <taxon>Cnidaria</taxon>
        <taxon>Anthozoa</taxon>
        <taxon>Octocorallia</taxon>
        <taxon>Malacalcyonacea</taxon>
        <taxon>Plexauridae</taxon>
        <taxon>Paramuricea</taxon>
    </lineage>
</organism>
<evidence type="ECO:0000313" key="2">
    <source>
        <dbReference type="Proteomes" id="UP001152795"/>
    </source>
</evidence>
<dbReference type="InterPro" id="IPR050122">
    <property type="entry name" value="RTK"/>
</dbReference>
<accession>A0A7D9EP07</accession>
<proteinExistence type="predicted"/>
<dbReference type="Gene3D" id="1.10.510.10">
    <property type="entry name" value="Transferase(Phosphotransferase) domain 1"/>
    <property type="match status" value="1"/>
</dbReference>
<dbReference type="InterPro" id="IPR011009">
    <property type="entry name" value="Kinase-like_dom_sf"/>
</dbReference>
<dbReference type="OrthoDB" id="3256376at2759"/>
<dbReference type="GO" id="GO:0043235">
    <property type="term" value="C:receptor complex"/>
    <property type="evidence" value="ECO:0007669"/>
    <property type="project" value="TreeGrafter"/>
</dbReference>
<dbReference type="SUPFAM" id="SSF56112">
    <property type="entry name" value="Protein kinase-like (PK-like)"/>
    <property type="match status" value="1"/>
</dbReference>
<dbReference type="GO" id="GO:0005886">
    <property type="term" value="C:plasma membrane"/>
    <property type="evidence" value="ECO:0007669"/>
    <property type="project" value="TreeGrafter"/>
</dbReference>
<dbReference type="GO" id="GO:0004714">
    <property type="term" value="F:transmembrane receptor protein tyrosine kinase activity"/>
    <property type="evidence" value="ECO:0007669"/>
    <property type="project" value="TreeGrafter"/>
</dbReference>
<evidence type="ECO:0000313" key="1">
    <source>
        <dbReference type="EMBL" id="CAB4013559.1"/>
    </source>
</evidence>
<protein>
    <submittedName>
        <fullName evidence="1">Tyrosine- kinase</fullName>
    </submittedName>
</protein>